<evidence type="ECO:0000313" key="3">
    <source>
        <dbReference type="Proteomes" id="UP000002534"/>
    </source>
</evidence>
<dbReference type="STRING" id="338963.Pcar_1796"/>
<proteinExistence type="predicted"/>
<keyword evidence="2" id="KW-0808">Transferase</keyword>
<dbReference type="EMBL" id="CP000142">
    <property type="protein sequence ID" value="ABA89037.1"/>
    <property type="molecule type" value="Genomic_DNA"/>
</dbReference>
<sequence length="249" mass="28983">MDKVSIITPCHNSAPFVLETIKSISEQTFTNWEHILVDDASTDDTWQIIQKYCSSEPRAKCFRLTKNSGAALARNMAIEAAQGRYIAFIDSDDLWMPEKLEKQIEFMRYKNAYLSFSSYEKINEYGVRSGRMVDVPNEVNYNEILKGCVIGCLTAMYDSKYLGKVYMPDIRRGQDYGLWLRILRRGHIAYGLNCPLALYRERSGSISSSKFKKAYSQWRIYRNIEKLSLICSLKNFFFYSYKGFKKKII</sequence>
<keyword evidence="3" id="KW-1185">Reference proteome</keyword>
<gene>
    <name evidence="2" type="ordered locus">Pcar_1796</name>
</gene>
<evidence type="ECO:0000259" key="1">
    <source>
        <dbReference type="Pfam" id="PF00535"/>
    </source>
</evidence>
<name>Q3A3M0_SYNC1</name>
<dbReference type="GO" id="GO:0016758">
    <property type="term" value="F:hexosyltransferase activity"/>
    <property type="evidence" value="ECO:0007669"/>
    <property type="project" value="UniProtKB-ARBA"/>
</dbReference>
<organism evidence="2 3">
    <name type="scientific">Syntrophotalea carbinolica (strain DSM 2380 / NBRC 103641 / GraBd1)</name>
    <name type="common">Pelobacter carbinolicus</name>
    <dbReference type="NCBI Taxonomy" id="338963"/>
    <lineage>
        <taxon>Bacteria</taxon>
        <taxon>Pseudomonadati</taxon>
        <taxon>Thermodesulfobacteriota</taxon>
        <taxon>Desulfuromonadia</taxon>
        <taxon>Desulfuromonadales</taxon>
        <taxon>Syntrophotaleaceae</taxon>
        <taxon>Syntrophotalea</taxon>
    </lineage>
</organism>
<dbReference type="AlphaFoldDB" id="Q3A3M0"/>
<reference evidence="2 3" key="2">
    <citation type="journal article" date="2012" name="BMC Genomics">
        <title>The genome of Pelobacter carbinolicus reveals surprising metabolic capabilities and physiological features.</title>
        <authorList>
            <person name="Aklujkar M."/>
            <person name="Haveman S.A."/>
            <person name="Didonato R.Jr."/>
            <person name="Chertkov O."/>
            <person name="Han C.S."/>
            <person name="Land M.L."/>
            <person name="Brown P."/>
            <person name="Lovley D.R."/>
        </authorList>
    </citation>
    <scope>NUCLEOTIDE SEQUENCE [LARGE SCALE GENOMIC DNA]</scope>
    <source>
        <strain evidence="3">DSM 2380 / NBRC 103641 / GraBd1</strain>
    </source>
</reference>
<dbReference type="FunFam" id="3.90.550.10:FF:000130">
    <property type="entry name" value="Family 2 glycosyl transferase"/>
    <property type="match status" value="1"/>
</dbReference>
<reference evidence="3" key="1">
    <citation type="submission" date="2005-10" db="EMBL/GenBank/DDBJ databases">
        <title>Complete sequence of Pelobacter carbinolicus DSM 2380.</title>
        <authorList>
            <person name="Copeland A."/>
            <person name="Lucas S."/>
            <person name="Lapidus A."/>
            <person name="Barry K."/>
            <person name="Detter J.C."/>
            <person name="Glavina T."/>
            <person name="Hammon N."/>
            <person name="Israni S."/>
            <person name="Pitluck S."/>
            <person name="Chertkov O."/>
            <person name="Schmutz J."/>
            <person name="Larimer F."/>
            <person name="Land M."/>
            <person name="Kyrpides N."/>
            <person name="Ivanova N."/>
            <person name="Richardson P."/>
        </authorList>
    </citation>
    <scope>NUCLEOTIDE SEQUENCE [LARGE SCALE GENOMIC DNA]</scope>
    <source>
        <strain evidence="3">DSM 2380 / NBRC 103641 / GraBd1</strain>
    </source>
</reference>
<dbReference type="InterPro" id="IPR001173">
    <property type="entry name" value="Glyco_trans_2-like"/>
</dbReference>
<dbReference type="eggNOG" id="COG0463">
    <property type="taxonomic scope" value="Bacteria"/>
</dbReference>
<dbReference type="PANTHER" id="PTHR22916:SF3">
    <property type="entry name" value="UDP-GLCNAC:BETAGAL BETA-1,3-N-ACETYLGLUCOSAMINYLTRANSFERASE-LIKE PROTEIN 1"/>
    <property type="match status" value="1"/>
</dbReference>
<dbReference type="Pfam" id="PF00535">
    <property type="entry name" value="Glycos_transf_2"/>
    <property type="match status" value="1"/>
</dbReference>
<protein>
    <submittedName>
        <fullName evidence="2">Glycosyltransferase</fullName>
    </submittedName>
</protein>
<dbReference type="SUPFAM" id="SSF53448">
    <property type="entry name" value="Nucleotide-diphospho-sugar transferases"/>
    <property type="match status" value="1"/>
</dbReference>
<dbReference type="CAZy" id="GT2">
    <property type="family name" value="Glycosyltransferase Family 2"/>
</dbReference>
<dbReference type="Proteomes" id="UP000002534">
    <property type="component" value="Chromosome"/>
</dbReference>
<dbReference type="PANTHER" id="PTHR22916">
    <property type="entry name" value="GLYCOSYLTRANSFERASE"/>
    <property type="match status" value="1"/>
</dbReference>
<accession>Q3A3M0</accession>
<dbReference type="KEGG" id="pca:Pcar_1796"/>
<evidence type="ECO:0000313" key="2">
    <source>
        <dbReference type="EMBL" id="ABA89037.1"/>
    </source>
</evidence>
<dbReference type="CDD" id="cd00761">
    <property type="entry name" value="Glyco_tranf_GTA_type"/>
    <property type="match status" value="1"/>
</dbReference>
<dbReference type="RefSeq" id="WP_011341530.1">
    <property type="nucleotide sequence ID" value="NC_007498.2"/>
</dbReference>
<feature type="domain" description="Glycosyltransferase 2-like" evidence="1">
    <location>
        <begin position="5"/>
        <end position="128"/>
    </location>
</feature>
<dbReference type="HOGENOM" id="CLU_025996_0_3_7"/>
<dbReference type="Gene3D" id="3.90.550.10">
    <property type="entry name" value="Spore Coat Polysaccharide Biosynthesis Protein SpsA, Chain A"/>
    <property type="match status" value="1"/>
</dbReference>
<dbReference type="OrthoDB" id="305760at2"/>
<dbReference type="InterPro" id="IPR029044">
    <property type="entry name" value="Nucleotide-diphossugar_trans"/>
</dbReference>